<evidence type="ECO:0000256" key="8">
    <source>
        <dbReference type="PIRNR" id="PIRNR000194"/>
    </source>
</evidence>
<keyword evidence="5 8" id="KW-0521">NADP</keyword>
<reference evidence="11 12" key="1">
    <citation type="submission" date="2024-09" db="EMBL/GenBank/DDBJ databases">
        <authorList>
            <person name="Sun Q."/>
            <person name="Mori K."/>
        </authorList>
    </citation>
    <scope>NUCLEOTIDE SEQUENCE [LARGE SCALE GENOMIC DNA]</scope>
    <source>
        <strain evidence="11 12">NCAIM B.02537</strain>
    </source>
</reference>
<organism evidence="11 12">
    <name type="scientific">Novosphingobium aquiterrae</name>
    <dbReference type="NCBI Taxonomy" id="624388"/>
    <lineage>
        <taxon>Bacteria</taxon>
        <taxon>Pseudomonadati</taxon>
        <taxon>Pseudomonadota</taxon>
        <taxon>Alphaproteobacteria</taxon>
        <taxon>Sphingomonadales</taxon>
        <taxon>Sphingomonadaceae</taxon>
        <taxon>Novosphingobium</taxon>
    </lineage>
</organism>
<dbReference type="PROSITE" id="PS51330">
    <property type="entry name" value="DHFR_2"/>
    <property type="match status" value="1"/>
</dbReference>
<evidence type="ECO:0000256" key="9">
    <source>
        <dbReference type="RuleBase" id="RU004474"/>
    </source>
</evidence>
<evidence type="ECO:0000256" key="3">
    <source>
        <dbReference type="ARBA" id="ARBA00012856"/>
    </source>
</evidence>
<comment type="pathway">
    <text evidence="1 8">Cofactor biosynthesis; tetrahydrofolate biosynthesis; 5,6,7,8-tetrahydrofolate from 7,8-dihydrofolate: step 1/1.</text>
</comment>
<dbReference type="RefSeq" id="WP_379481840.1">
    <property type="nucleotide sequence ID" value="NZ_JBHLTL010000006.1"/>
</dbReference>
<evidence type="ECO:0000256" key="5">
    <source>
        <dbReference type="ARBA" id="ARBA00022857"/>
    </source>
</evidence>
<dbReference type="Proteomes" id="UP001589943">
    <property type="component" value="Unassembled WGS sequence"/>
</dbReference>
<evidence type="ECO:0000313" key="11">
    <source>
        <dbReference type="EMBL" id="MFC0589727.1"/>
    </source>
</evidence>
<keyword evidence="12" id="KW-1185">Reference proteome</keyword>
<dbReference type="PRINTS" id="PR00070">
    <property type="entry name" value="DHFR"/>
</dbReference>
<dbReference type="InterPro" id="IPR012259">
    <property type="entry name" value="DHFR"/>
</dbReference>
<dbReference type="InterPro" id="IPR017925">
    <property type="entry name" value="DHFR_CS"/>
</dbReference>
<gene>
    <name evidence="11" type="ORF">ACFFF7_09915</name>
</gene>
<dbReference type="GO" id="GO:0016787">
    <property type="term" value="F:hydrolase activity"/>
    <property type="evidence" value="ECO:0007669"/>
    <property type="project" value="UniProtKB-KW"/>
</dbReference>
<dbReference type="Pfam" id="PF00186">
    <property type="entry name" value="DHFR_1"/>
    <property type="match status" value="1"/>
</dbReference>
<dbReference type="PANTHER" id="PTHR48069">
    <property type="entry name" value="DIHYDROFOLATE REDUCTASE"/>
    <property type="match status" value="1"/>
</dbReference>
<keyword evidence="4 8" id="KW-0554">One-carbon metabolism</keyword>
<dbReference type="GO" id="GO:0004146">
    <property type="term" value="F:dihydrofolate reductase activity"/>
    <property type="evidence" value="ECO:0007669"/>
    <property type="project" value="UniProtKB-EC"/>
</dbReference>
<evidence type="ECO:0000256" key="6">
    <source>
        <dbReference type="ARBA" id="ARBA00023002"/>
    </source>
</evidence>
<evidence type="ECO:0000313" key="12">
    <source>
        <dbReference type="Proteomes" id="UP001589943"/>
    </source>
</evidence>
<dbReference type="SUPFAM" id="SSF53597">
    <property type="entry name" value="Dihydrofolate reductase-like"/>
    <property type="match status" value="1"/>
</dbReference>
<evidence type="ECO:0000259" key="10">
    <source>
        <dbReference type="PROSITE" id="PS51330"/>
    </source>
</evidence>
<sequence>MVKRGEVFLVVAVADNGVIGNAGTMPWHLPLDLRHFKGLTTGKPMVMGRKTFESLPGLLPGRRHIVLTRDPHWAEDGAEVVRSPEEALVVANSSHVAVVGGAEIYALFLPLAQRIEWTEIHAAPDGDTHFPAFDRSAWHEVAREAHPAEGKSPGFDFVTLLRKPSA</sequence>
<comment type="caution">
    <text evidence="11">The sequence shown here is derived from an EMBL/GenBank/DDBJ whole genome shotgun (WGS) entry which is preliminary data.</text>
</comment>
<evidence type="ECO:0000256" key="7">
    <source>
        <dbReference type="ARBA" id="ARBA00025067"/>
    </source>
</evidence>
<dbReference type="PROSITE" id="PS00075">
    <property type="entry name" value="DHFR_1"/>
    <property type="match status" value="1"/>
</dbReference>
<dbReference type="InterPro" id="IPR001796">
    <property type="entry name" value="DHFR_dom"/>
</dbReference>
<proteinExistence type="inferred from homology"/>
<accession>A0ABV6PIR6</accession>
<feature type="domain" description="DHFR" evidence="10">
    <location>
        <begin position="6"/>
        <end position="162"/>
    </location>
</feature>
<keyword evidence="6 8" id="KW-0560">Oxidoreductase</keyword>
<dbReference type="CDD" id="cd00209">
    <property type="entry name" value="DHFR"/>
    <property type="match status" value="1"/>
</dbReference>
<evidence type="ECO:0000256" key="2">
    <source>
        <dbReference type="ARBA" id="ARBA00009539"/>
    </source>
</evidence>
<comment type="similarity">
    <text evidence="2 8 9">Belongs to the dihydrofolate reductase family.</text>
</comment>
<protein>
    <recommendedName>
        <fullName evidence="3 8">Dihydrofolate reductase</fullName>
        <ecNumber evidence="3 8">1.5.1.3</ecNumber>
    </recommendedName>
</protein>
<evidence type="ECO:0000256" key="1">
    <source>
        <dbReference type="ARBA" id="ARBA00004903"/>
    </source>
</evidence>
<name>A0ABV6PIR6_9SPHN</name>
<comment type="function">
    <text evidence="7 8">Key enzyme in folate metabolism. Catalyzes an essential reaction for de novo glycine and purine synthesis, and for DNA precursor synthesis.</text>
</comment>
<dbReference type="PIRSF" id="PIRSF000194">
    <property type="entry name" value="DHFR"/>
    <property type="match status" value="1"/>
</dbReference>
<dbReference type="Gene3D" id="3.40.430.10">
    <property type="entry name" value="Dihydrofolate Reductase, subunit A"/>
    <property type="match status" value="1"/>
</dbReference>
<dbReference type="InterPro" id="IPR024072">
    <property type="entry name" value="DHFR-like_dom_sf"/>
</dbReference>
<dbReference type="EMBL" id="JBHLTL010000006">
    <property type="protein sequence ID" value="MFC0589727.1"/>
    <property type="molecule type" value="Genomic_DNA"/>
</dbReference>
<keyword evidence="11" id="KW-0378">Hydrolase</keyword>
<comment type="catalytic activity">
    <reaction evidence="8">
        <text>(6S)-5,6,7,8-tetrahydrofolate + NADP(+) = 7,8-dihydrofolate + NADPH + H(+)</text>
        <dbReference type="Rhea" id="RHEA:15009"/>
        <dbReference type="ChEBI" id="CHEBI:15378"/>
        <dbReference type="ChEBI" id="CHEBI:57451"/>
        <dbReference type="ChEBI" id="CHEBI:57453"/>
        <dbReference type="ChEBI" id="CHEBI:57783"/>
        <dbReference type="ChEBI" id="CHEBI:58349"/>
        <dbReference type="EC" id="1.5.1.3"/>
    </reaction>
</comment>
<evidence type="ECO:0000256" key="4">
    <source>
        <dbReference type="ARBA" id="ARBA00022563"/>
    </source>
</evidence>
<dbReference type="EC" id="1.5.1.3" evidence="3 8"/>
<dbReference type="PANTHER" id="PTHR48069:SF3">
    <property type="entry name" value="DIHYDROFOLATE REDUCTASE"/>
    <property type="match status" value="1"/>
</dbReference>